<dbReference type="Proteomes" id="UP000823749">
    <property type="component" value="Chromosome 3"/>
</dbReference>
<reference evidence="1" key="1">
    <citation type="submission" date="2020-08" db="EMBL/GenBank/DDBJ databases">
        <title>Plant Genome Project.</title>
        <authorList>
            <person name="Zhang R.-G."/>
        </authorList>
    </citation>
    <scope>NUCLEOTIDE SEQUENCE</scope>
    <source>
        <strain evidence="1">WSP0</strain>
        <tissue evidence="1">Leaf</tissue>
    </source>
</reference>
<comment type="caution">
    <text evidence="1">The sequence shown here is derived from an EMBL/GenBank/DDBJ whole genome shotgun (WGS) entry which is preliminary data.</text>
</comment>
<protein>
    <submittedName>
        <fullName evidence="1">Uncharacterized protein</fullName>
    </submittedName>
</protein>
<dbReference type="SUPFAM" id="SSF52540">
    <property type="entry name" value="P-loop containing nucleoside triphosphate hydrolases"/>
    <property type="match status" value="1"/>
</dbReference>
<accession>A0AAV6KWZ6</accession>
<dbReference type="AlphaFoldDB" id="A0AAV6KWZ6"/>
<gene>
    <name evidence="1" type="ORF">RHGRI_007506</name>
</gene>
<proteinExistence type="predicted"/>
<keyword evidence="2" id="KW-1185">Reference proteome</keyword>
<dbReference type="InterPro" id="IPR027417">
    <property type="entry name" value="P-loop_NTPase"/>
</dbReference>
<dbReference type="GO" id="GO:0005525">
    <property type="term" value="F:GTP binding"/>
    <property type="evidence" value="ECO:0007669"/>
    <property type="project" value="InterPro"/>
</dbReference>
<dbReference type="InterPro" id="IPR050209">
    <property type="entry name" value="Rab_GTPases_membrane_traffic"/>
</dbReference>
<dbReference type="PANTHER" id="PTHR47979">
    <property type="entry name" value="DRAB11-RELATED"/>
    <property type="match status" value="1"/>
</dbReference>
<name>A0AAV6KWZ6_9ERIC</name>
<sequence length="87" mass="9697">MAPKVDHDYGYLFKSVLIGDSGVGKSNISRNEFCLESKSTLEVEFATRTLQVNSLHLVIRRLWWGVESWSPTPVVGEPLSLSLASVF</sequence>
<organism evidence="1 2">
    <name type="scientific">Rhododendron griersonianum</name>
    <dbReference type="NCBI Taxonomy" id="479676"/>
    <lineage>
        <taxon>Eukaryota</taxon>
        <taxon>Viridiplantae</taxon>
        <taxon>Streptophyta</taxon>
        <taxon>Embryophyta</taxon>
        <taxon>Tracheophyta</taxon>
        <taxon>Spermatophyta</taxon>
        <taxon>Magnoliopsida</taxon>
        <taxon>eudicotyledons</taxon>
        <taxon>Gunneridae</taxon>
        <taxon>Pentapetalae</taxon>
        <taxon>asterids</taxon>
        <taxon>Ericales</taxon>
        <taxon>Ericaceae</taxon>
        <taxon>Ericoideae</taxon>
        <taxon>Rhodoreae</taxon>
        <taxon>Rhododendron</taxon>
    </lineage>
</organism>
<dbReference type="InterPro" id="IPR001806">
    <property type="entry name" value="Small_GTPase"/>
</dbReference>
<dbReference type="EMBL" id="JACTNZ010000003">
    <property type="protein sequence ID" value="KAG5557263.1"/>
    <property type="molecule type" value="Genomic_DNA"/>
</dbReference>
<evidence type="ECO:0000313" key="2">
    <source>
        <dbReference type="Proteomes" id="UP000823749"/>
    </source>
</evidence>
<dbReference type="GO" id="GO:0003924">
    <property type="term" value="F:GTPase activity"/>
    <property type="evidence" value="ECO:0007669"/>
    <property type="project" value="InterPro"/>
</dbReference>
<dbReference type="Gene3D" id="3.40.50.300">
    <property type="entry name" value="P-loop containing nucleotide triphosphate hydrolases"/>
    <property type="match status" value="1"/>
</dbReference>
<dbReference type="Pfam" id="PF00071">
    <property type="entry name" value="Ras"/>
    <property type="match status" value="1"/>
</dbReference>
<evidence type="ECO:0000313" key="1">
    <source>
        <dbReference type="EMBL" id="KAG5557263.1"/>
    </source>
</evidence>